<dbReference type="OrthoDB" id="120976at2759"/>
<dbReference type="AlphaFoldDB" id="A0A1Y1VEN1"/>
<feature type="compositionally biased region" description="Low complexity" evidence="3">
    <location>
        <begin position="873"/>
        <end position="896"/>
    </location>
</feature>
<evidence type="ECO:0000313" key="4">
    <source>
        <dbReference type="EMBL" id="ORX54304.1"/>
    </source>
</evidence>
<dbReference type="Gene3D" id="3.80.10.10">
    <property type="entry name" value="Ribonuclease Inhibitor"/>
    <property type="match status" value="3"/>
</dbReference>
<feature type="compositionally biased region" description="Polar residues" evidence="3">
    <location>
        <begin position="916"/>
        <end position="928"/>
    </location>
</feature>
<keyword evidence="1" id="KW-0677">Repeat</keyword>
<dbReference type="SMART" id="SM00368">
    <property type="entry name" value="LRR_RI"/>
    <property type="match status" value="6"/>
</dbReference>
<sequence>MENKDDTFISNNENNNNNIQSSLQVVINNNENMKINEQSDNSIIQLNLNKMNLNSPQSPSSINPAIDSSDIYSDVDANGSIVPNFDDTDNIISDDDNEESNPKSNFILYKKIESNNKDPIQNLKFHKPSKSILKVTNVQPQKNNLFKKDWFKEKFGTSGNTISSAFKSFSNNANMVIERQFTSLTNGQGTWKSKSNDSIYLNNYYNDAIGNTTAIDETTRINPEQEKKDICDSMDLFLHDIPKRVRFSFEDISTALANDENRLSYYQVQLQKIQEQQEKLRNRPISVAQRKDSLNHGHSIKNINPTPTSPGPIPSTPTTPTNIDPSQNNNNNSEGNIISETQNNVNLNTITNETPITEDTNLNYLLNDQTNPSNEVKDNKSDENLVEVEGIKEGDIVNLDELYDEEKEEEEEEEIEKPLTNPKEKYPLTPIQILKAYEIEWKRRNEKPIIPIISMLRKKINDGERIVPVIDIHDVSITKSSVISLSDLLAIRFGLETLNLENTGIVNDEMKVILNSLLQIKTLRHLNIANNSKSSEGVKYISSFIRKHKKLCSLNISKLFFNWELISYLSIALESDTSLKLLIMDGCQVNYHDFLKMFAKGVHKSNLKYLSLKNNKFNSDCGEMLAHLINPSIPLFKKQDMTSLNGLTYINLSNSKLKPCFFSFSKGLINNPYLKHLIIRNNNLEAPELAILSEILIQNDVLQTIDISKNKKLCSELDQIIQLKNALIANKTLMELNMAQTGLNSEGAITIAEIFPLNKALRVLNLRLNPIDIAGVVALSVSLKLNNTITSLQLSQFVIQNEIDNEIEPEFQRILSDILISCSRNMTLNPYIETADTNEFKEFDINQCTSPIEPNDNFYQKLLNTPKKLMKRSSSSTISSALPSSNRNSLNSNTHSQNRISNNNRSGSLAPPIYQFQDSTDNHSNSSMDNNIDMGEDEQLKHDTELAIKLSKKEEEERKLIEKTESLENNIKLLEQMINSDDSEKETQNIVLSECEKDCKELVERIVDESIKNEVLSNQILALNDRYTIIIEKLKQKRLNKEDSLISIFH</sequence>
<comment type="caution">
    <text evidence="4">The sequence shown here is derived from an EMBL/GenBank/DDBJ whole genome shotgun (WGS) entry which is preliminary data.</text>
</comment>
<name>A0A1Y1VEN1_9FUNG</name>
<evidence type="ECO:0000256" key="1">
    <source>
        <dbReference type="ARBA" id="ARBA00022737"/>
    </source>
</evidence>
<evidence type="ECO:0000313" key="5">
    <source>
        <dbReference type="Proteomes" id="UP000193719"/>
    </source>
</evidence>
<feature type="coiled-coil region" evidence="2">
    <location>
        <begin position="950"/>
        <end position="984"/>
    </location>
</feature>
<dbReference type="PANTHER" id="PTHR24111">
    <property type="entry name" value="LEUCINE-RICH REPEAT-CONTAINING PROTEIN 34"/>
    <property type="match status" value="1"/>
</dbReference>
<proteinExistence type="predicted"/>
<dbReference type="SUPFAM" id="SSF52047">
    <property type="entry name" value="RNI-like"/>
    <property type="match status" value="1"/>
</dbReference>
<reference evidence="4 5" key="1">
    <citation type="submission" date="2016-08" db="EMBL/GenBank/DDBJ databases">
        <title>Genomes of anaerobic fungi encode conserved fungal cellulosomes for biomass hydrolysis.</title>
        <authorList>
            <consortium name="DOE Joint Genome Institute"/>
            <person name="Haitjema C.H."/>
            <person name="Gilmore S.P."/>
            <person name="Henske J.K."/>
            <person name="Solomon K.V."/>
            <person name="De Groot R."/>
            <person name="Kuo A."/>
            <person name="Mondo S.J."/>
            <person name="Salamov A.A."/>
            <person name="Labutti K."/>
            <person name="Zhao Z."/>
            <person name="Chiniquy J."/>
            <person name="Barry K."/>
            <person name="Brewer H.M."/>
            <person name="Purvine S.O."/>
            <person name="Wright A.T."/>
            <person name="Boxma B."/>
            <person name="Van Alen T."/>
            <person name="Hackstein J.H."/>
            <person name="Baker S.E."/>
            <person name="Grigoriev I.V."/>
            <person name="O'Malley M.A."/>
        </authorList>
    </citation>
    <scope>NUCLEOTIDE SEQUENCE [LARGE SCALE GENOMIC DNA]</scope>
    <source>
        <strain evidence="5">finn</strain>
    </source>
</reference>
<feature type="region of interest" description="Disordered" evidence="3">
    <location>
        <begin position="288"/>
        <end position="338"/>
    </location>
</feature>
<organism evidence="4 5">
    <name type="scientific">Piromyces finnis</name>
    <dbReference type="NCBI Taxonomy" id="1754191"/>
    <lineage>
        <taxon>Eukaryota</taxon>
        <taxon>Fungi</taxon>
        <taxon>Fungi incertae sedis</taxon>
        <taxon>Chytridiomycota</taxon>
        <taxon>Chytridiomycota incertae sedis</taxon>
        <taxon>Neocallimastigomycetes</taxon>
        <taxon>Neocallimastigales</taxon>
        <taxon>Neocallimastigaceae</taxon>
        <taxon>Piromyces</taxon>
    </lineage>
</organism>
<evidence type="ECO:0000256" key="3">
    <source>
        <dbReference type="SAM" id="MobiDB-lite"/>
    </source>
</evidence>
<keyword evidence="2" id="KW-0175">Coiled coil</keyword>
<feature type="compositionally biased region" description="Low complexity" evidence="3">
    <location>
        <begin position="318"/>
        <end position="338"/>
    </location>
</feature>
<dbReference type="Proteomes" id="UP000193719">
    <property type="component" value="Unassembled WGS sequence"/>
</dbReference>
<feature type="compositionally biased region" description="Pro residues" evidence="3">
    <location>
        <begin position="307"/>
        <end position="317"/>
    </location>
</feature>
<feature type="coiled-coil region" evidence="2">
    <location>
        <begin position="256"/>
        <end position="283"/>
    </location>
</feature>
<gene>
    <name evidence="4" type="ORF">BCR36DRAFT_17672</name>
</gene>
<feature type="compositionally biased region" description="Polar residues" evidence="3">
    <location>
        <begin position="897"/>
        <end position="907"/>
    </location>
</feature>
<accession>A0A1Y1VEN1</accession>
<feature type="region of interest" description="Disordered" evidence="3">
    <location>
        <begin position="870"/>
        <end position="928"/>
    </location>
</feature>
<dbReference type="PANTHER" id="PTHR24111:SF0">
    <property type="entry name" value="LEUCINE-RICH REPEAT-CONTAINING PROTEIN"/>
    <property type="match status" value="1"/>
</dbReference>
<reference evidence="4 5" key="2">
    <citation type="submission" date="2016-08" db="EMBL/GenBank/DDBJ databases">
        <title>Pervasive Adenine N6-methylation of Active Genes in Fungi.</title>
        <authorList>
            <consortium name="DOE Joint Genome Institute"/>
            <person name="Mondo S.J."/>
            <person name="Dannebaum R.O."/>
            <person name="Kuo R.C."/>
            <person name="Labutti K."/>
            <person name="Haridas S."/>
            <person name="Kuo A."/>
            <person name="Salamov A."/>
            <person name="Ahrendt S.R."/>
            <person name="Lipzen A."/>
            <person name="Sullivan W."/>
            <person name="Andreopoulos W.B."/>
            <person name="Clum A."/>
            <person name="Lindquist E."/>
            <person name="Daum C."/>
            <person name="Ramamoorthy G.K."/>
            <person name="Gryganskyi A."/>
            <person name="Culley D."/>
            <person name="Magnuson J.K."/>
            <person name="James T.Y."/>
            <person name="O'Malley M.A."/>
            <person name="Stajich J.E."/>
            <person name="Spatafora J.W."/>
            <person name="Visel A."/>
            <person name="Grigoriev I.V."/>
        </authorList>
    </citation>
    <scope>NUCLEOTIDE SEQUENCE [LARGE SCALE GENOMIC DNA]</scope>
    <source>
        <strain evidence="5">finn</strain>
    </source>
</reference>
<dbReference type="InterPro" id="IPR052201">
    <property type="entry name" value="LRR-containing_regulator"/>
</dbReference>
<evidence type="ECO:0000256" key="2">
    <source>
        <dbReference type="SAM" id="Coils"/>
    </source>
</evidence>
<dbReference type="InterPro" id="IPR032675">
    <property type="entry name" value="LRR_dom_sf"/>
</dbReference>
<protein>
    <submittedName>
        <fullName evidence="4">RNI-like protein</fullName>
    </submittedName>
</protein>
<keyword evidence="5" id="KW-1185">Reference proteome</keyword>
<dbReference type="EMBL" id="MCFH01000011">
    <property type="protein sequence ID" value="ORX54304.1"/>
    <property type="molecule type" value="Genomic_DNA"/>
</dbReference>